<evidence type="ECO:0000256" key="2">
    <source>
        <dbReference type="ARBA" id="ARBA00022481"/>
    </source>
</evidence>
<evidence type="ECO:0000256" key="4">
    <source>
        <dbReference type="ARBA" id="ARBA00022989"/>
    </source>
</evidence>
<evidence type="ECO:0000256" key="3">
    <source>
        <dbReference type="ARBA" id="ARBA00022692"/>
    </source>
</evidence>
<feature type="transmembrane region" description="Helical" evidence="6">
    <location>
        <begin position="28"/>
        <end position="51"/>
    </location>
</feature>
<dbReference type="InterPro" id="IPR045584">
    <property type="entry name" value="Pilin-like"/>
</dbReference>
<protein>
    <submittedName>
        <fullName evidence="7">Prepilin-type N-terminal cleavage/methylation domain-containing protein</fullName>
    </submittedName>
</protein>
<keyword evidence="8" id="KW-1185">Reference proteome</keyword>
<keyword evidence="5 6" id="KW-0472">Membrane</keyword>
<evidence type="ECO:0000313" key="8">
    <source>
        <dbReference type="Proteomes" id="UP000324758"/>
    </source>
</evidence>
<evidence type="ECO:0000313" key="7">
    <source>
        <dbReference type="EMBL" id="TYL91738.1"/>
    </source>
</evidence>
<dbReference type="PRINTS" id="PR00885">
    <property type="entry name" value="BCTERIALGSPH"/>
</dbReference>
<dbReference type="OrthoDB" id="7366901at2"/>
<comment type="caution">
    <text evidence="7">The sequence shown here is derived from an EMBL/GenBank/DDBJ whole genome shotgun (WGS) entry which is preliminary data.</text>
</comment>
<dbReference type="SUPFAM" id="SSF54523">
    <property type="entry name" value="Pili subunits"/>
    <property type="match status" value="1"/>
</dbReference>
<gene>
    <name evidence="7" type="ORF">FXB40_27870</name>
</gene>
<dbReference type="Pfam" id="PF07963">
    <property type="entry name" value="N_methyl"/>
    <property type="match status" value="1"/>
</dbReference>
<proteinExistence type="predicted"/>
<reference evidence="7 8" key="1">
    <citation type="submission" date="2019-08" db="EMBL/GenBank/DDBJ databases">
        <title>Bradyrhizobium hipponensis sp. nov., a rhizobium isolated from a Lupinus angustifolius root nodule in Tunisia.</title>
        <authorList>
            <person name="Off K."/>
            <person name="Rejili M."/>
            <person name="Mars M."/>
            <person name="Brachmann A."/>
            <person name="Marin M."/>
        </authorList>
    </citation>
    <scope>NUCLEOTIDE SEQUENCE [LARGE SCALE GENOMIC DNA]</scope>
    <source>
        <strain evidence="7 8">CTAW71</strain>
    </source>
</reference>
<comment type="subcellular location">
    <subcellularLocation>
        <location evidence="1">Membrane</location>
        <topology evidence="1">Single-pass membrane protein</topology>
    </subcellularLocation>
</comment>
<dbReference type="GO" id="GO:0016020">
    <property type="term" value="C:membrane"/>
    <property type="evidence" value="ECO:0007669"/>
    <property type="project" value="UniProtKB-SubCell"/>
</dbReference>
<dbReference type="RefSeq" id="WP_148775325.1">
    <property type="nucleotide sequence ID" value="NZ_VSSS01000042.1"/>
</dbReference>
<dbReference type="EMBL" id="VSSS01000042">
    <property type="protein sequence ID" value="TYL91738.1"/>
    <property type="molecule type" value="Genomic_DNA"/>
</dbReference>
<name>A0A5D3KKG3_9BRAD</name>
<organism evidence="7 8">
    <name type="scientific">Bradyrhizobium rifense</name>
    <dbReference type="NCBI Taxonomy" id="515499"/>
    <lineage>
        <taxon>Bacteria</taxon>
        <taxon>Pseudomonadati</taxon>
        <taxon>Pseudomonadota</taxon>
        <taxon>Alphaproteobacteria</taxon>
        <taxon>Hyphomicrobiales</taxon>
        <taxon>Nitrobacteraceae</taxon>
        <taxon>Bradyrhizobium</taxon>
    </lineage>
</organism>
<dbReference type="GO" id="GO:0015628">
    <property type="term" value="P:protein secretion by the type II secretion system"/>
    <property type="evidence" value="ECO:0007669"/>
    <property type="project" value="InterPro"/>
</dbReference>
<dbReference type="Proteomes" id="UP000324758">
    <property type="component" value="Unassembled WGS sequence"/>
</dbReference>
<accession>A0A5D3KKG3</accession>
<keyword evidence="2" id="KW-0488">Methylation</keyword>
<dbReference type="Gene3D" id="3.30.700.10">
    <property type="entry name" value="Glycoprotein, Type 4 Pilin"/>
    <property type="match status" value="1"/>
</dbReference>
<dbReference type="NCBIfam" id="TIGR02532">
    <property type="entry name" value="IV_pilin_GFxxxE"/>
    <property type="match status" value="1"/>
</dbReference>
<evidence type="ECO:0000256" key="1">
    <source>
        <dbReference type="ARBA" id="ARBA00004167"/>
    </source>
</evidence>
<keyword evidence="4 6" id="KW-1133">Transmembrane helix</keyword>
<keyword evidence="3 6" id="KW-0812">Transmembrane</keyword>
<dbReference type="InterPro" id="IPR012902">
    <property type="entry name" value="N_methyl_site"/>
</dbReference>
<dbReference type="GO" id="GO:0015627">
    <property type="term" value="C:type II protein secretion system complex"/>
    <property type="evidence" value="ECO:0007669"/>
    <property type="project" value="InterPro"/>
</dbReference>
<evidence type="ECO:0000256" key="5">
    <source>
        <dbReference type="ARBA" id="ARBA00023136"/>
    </source>
</evidence>
<evidence type="ECO:0000256" key="6">
    <source>
        <dbReference type="SAM" id="Phobius"/>
    </source>
</evidence>
<sequence length="171" mass="18411">MERQPILSAARAELVRDVRTQAFDARGFALIEILCVLAIIGLLAAIILPAIPHSTTRAKLESYAVETAALLKSDRNSALRRQVRVATQVDAEARAIRSGVTGQTIRLPRDVVMQATLAARCADRATGRSIDFFPSGMSCGGTIALARPGMGYEVRVNWLTGGVEIVPQKLL</sequence>
<dbReference type="InterPro" id="IPR002416">
    <property type="entry name" value="T2SS_protein-GspH"/>
</dbReference>
<dbReference type="AlphaFoldDB" id="A0A5D3KKG3"/>